<organism evidence="1">
    <name type="scientific">marine sediment metagenome</name>
    <dbReference type="NCBI Taxonomy" id="412755"/>
    <lineage>
        <taxon>unclassified sequences</taxon>
        <taxon>metagenomes</taxon>
        <taxon>ecological metagenomes</taxon>
    </lineage>
</organism>
<evidence type="ECO:0000313" key="1">
    <source>
        <dbReference type="EMBL" id="GAG38162.1"/>
    </source>
</evidence>
<sequence length="81" mass="9062">DLLYELSRFPVVRHDDQIDAMGLPAAELIKISAPKEAEKVVNQRQTVIGLSGGKLVLNESLDELFSANEANRQNRFANKRI</sequence>
<comment type="caution">
    <text evidence="1">The sequence shown here is derived from an EMBL/GenBank/DDBJ whole genome shotgun (WGS) entry which is preliminary data.</text>
</comment>
<protein>
    <submittedName>
        <fullName evidence="1">Uncharacterized protein</fullName>
    </submittedName>
</protein>
<accession>X0XS45</accession>
<reference evidence="1" key="1">
    <citation type="journal article" date="2014" name="Front. Microbiol.">
        <title>High frequency of phylogenetically diverse reductive dehalogenase-homologous genes in deep subseafloor sedimentary metagenomes.</title>
        <authorList>
            <person name="Kawai M."/>
            <person name="Futagami T."/>
            <person name="Toyoda A."/>
            <person name="Takaki Y."/>
            <person name="Nishi S."/>
            <person name="Hori S."/>
            <person name="Arai W."/>
            <person name="Tsubouchi T."/>
            <person name="Morono Y."/>
            <person name="Uchiyama I."/>
            <person name="Ito T."/>
            <person name="Fujiyama A."/>
            <person name="Inagaki F."/>
            <person name="Takami H."/>
        </authorList>
    </citation>
    <scope>NUCLEOTIDE SEQUENCE</scope>
    <source>
        <strain evidence="1">Expedition CK06-06</strain>
    </source>
</reference>
<proteinExistence type="predicted"/>
<gene>
    <name evidence="1" type="ORF">S01H1_71021</name>
</gene>
<name>X0XS45_9ZZZZ</name>
<dbReference type="AlphaFoldDB" id="X0XS45"/>
<feature type="non-terminal residue" evidence="1">
    <location>
        <position position="1"/>
    </location>
</feature>
<dbReference type="EMBL" id="BARS01047265">
    <property type="protein sequence ID" value="GAG38162.1"/>
    <property type="molecule type" value="Genomic_DNA"/>
</dbReference>